<keyword evidence="4 6" id="KW-0472">Membrane</keyword>
<feature type="transmembrane region" description="Helical" evidence="6">
    <location>
        <begin position="54"/>
        <end position="75"/>
    </location>
</feature>
<proteinExistence type="predicted"/>
<protein>
    <submittedName>
        <fullName evidence="7">Uncharacterized protein</fullName>
    </submittedName>
</protein>
<comment type="subcellular location">
    <subcellularLocation>
        <location evidence="1">Membrane</location>
        <topology evidence="1">Multi-pass membrane protein</topology>
    </subcellularLocation>
</comment>
<dbReference type="GO" id="GO:0016020">
    <property type="term" value="C:membrane"/>
    <property type="evidence" value="ECO:0007669"/>
    <property type="project" value="UniProtKB-SubCell"/>
</dbReference>
<dbReference type="AlphaFoldDB" id="A0AAV2RR37"/>
<feature type="transmembrane region" description="Helical" evidence="6">
    <location>
        <begin position="332"/>
        <end position="351"/>
    </location>
</feature>
<evidence type="ECO:0000313" key="8">
    <source>
        <dbReference type="Proteomes" id="UP001497623"/>
    </source>
</evidence>
<evidence type="ECO:0000256" key="4">
    <source>
        <dbReference type="ARBA" id="ARBA00023136"/>
    </source>
</evidence>
<dbReference type="GO" id="GO:0005385">
    <property type="term" value="F:zinc ion transmembrane transporter activity"/>
    <property type="evidence" value="ECO:0007669"/>
    <property type="project" value="TreeGrafter"/>
</dbReference>
<sequence length="353" mass="37573">MMEQYMDITQLQIVTSVLTGGMAWLLTVGAGLTWRRCRYQGSSGYVDEEVELNWRSIIGYVGGGALIALAIIHLIPDTLERFALQGNSGPILVLAAFLFSHVITNGGLGSFGETVEQEQQPTLSGFRSFEETRGGIRSVSQYNSMDKDLGQVSPQPSDEQKGINDLPPSYGATTMAGDSPPSYSAAVMPESTDGVAEPLTSSSPKRMWLLLVVMFFHCLVDGTVLGSLNDKDVIMGLFTKIIVHKMVIAIFVGVKIFSAIEKVIMAIVVSTVFACSTPAGVALSIIFNFGESSAMRNFVVGFTSGVVLHIGVSEGGMEGSLEGTSSGWRRQAGVVAGAGLITMLAILVPPYQA</sequence>
<organism evidence="7 8">
    <name type="scientific">Meganyctiphanes norvegica</name>
    <name type="common">Northern krill</name>
    <name type="synonym">Thysanopoda norvegica</name>
    <dbReference type="NCBI Taxonomy" id="48144"/>
    <lineage>
        <taxon>Eukaryota</taxon>
        <taxon>Metazoa</taxon>
        <taxon>Ecdysozoa</taxon>
        <taxon>Arthropoda</taxon>
        <taxon>Crustacea</taxon>
        <taxon>Multicrustacea</taxon>
        <taxon>Malacostraca</taxon>
        <taxon>Eumalacostraca</taxon>
        <taxon>Eucarida</taxon>
        <taxon>Euphausiacea</taxon>
        <taxon>Euphausiidae</taxon>
        <taxon>Meganyctiphanes</taxon>
    </lineage>
</organism>
<feature type="transmembrane region" description="Helical" evidence="6">
    <location>
        <begin position="82"/>
        <end position="103"/>
    </location>
</feature>
<name>A0AAV2RR37_MEGNR</name>
<dbReference type="PANTHER" id="PTHR11040">
    <property type="entry name" value="ZINC/IRON TRANSPORTER"/>
    <property type="match status" value="1"/>
</dbReference>
<comment type="caution">
    <text evidence="7">The sequence shown here is derived from an EMBL/GenBank/DDBJ whole genome shotgun (WGS) entry which is preliminary data.</text>
</comment>
<gene>
    <name evidence="7" type="ORF">MNOR_LOCUS26545</name>
</gene>
<keyword evidence="8" id="KW-1185">Reference proteome</keyword>
<keyword evidence="2 6" id="KW-0812">Transmembrane</keyword>
<keyword evidence="3 6" id="KW-1133">Transmembrane helix</keyword>
<feature type="region of interest" description="Disordered" evidence="5">
    <location>
        <begin position="147"/>
        <end position="171"/>
    </location>
</feature>
<dbReference type="Proteomes" id="UP001497623">
    <property type="component" value="Unassembled WGS sequence"/>
</dbReference>
<feature type="transmembrane region" description="Helical" evidence="6">
    <location>
        <begin position="263"/>
        <end position="287"/>
    </location>
</feature>
<evidence type="ECO:0000256" key="6">
    <source>
        <dbReference type="SAM" id="Phobius"/>
    </source>
</evidence>
<evidence type="ECO:0000313" key="7">
    <source>
        <dbReference type="EMBL" id="CAL4130438.1"/>
    </source>
</evidence>
<feature type="transmembrane region" description="Helical" evidence="6">
    <location>
        <begin position="294"/>
        <end position="312"/>
    </location>
</feature>
<feature type="transmembrane region" description="Helical" evidence="6">
    <location>
        <begin position="207"/>
        <end position="225"/>
    </location>
</feature>
<dbReference type="EMBL" id="CAXKWB010026651">
    <property type="protein sequence ID" value="CAL4130438.1"/>
    <property type="molecule type" value="Genomic_DNA"/>
</dbReference>
<evidence type="ECO:0000256" key="2">
    <source>
        <dbReference type="ARBA" id="ARBA00022692"/>
    </source>
</evidence>
<evidence type="ECO:0000256" key="1">
    <source>
        <dbReference type="ARBA" id="ARBA00004141"/>
    </source>
</evidence>
<reference evidence="7 8" key="1">
    <citation type="submission" date="2024-05" db="EMBL/GenBank/DDBJ databases">
        <authorList>
            <person name="Wallberg A."/>
        </authorList>
    </citation>
    <scope>NUCLEOTIDE SEQUENCE [LARGE SCALE GENOMIC DNA]</scope>
</reference>
<evidence type="ECO:0000256" key="3">
    <source>
        <dbReference type="ARBA" id="ARBA00022989"/>
    </source>
</evidence>
<dbReference type="PANTHER" id="PTHR11040:SF44">
    <property type="entry name" value="PROTEIN ZNTC-RELATED"/>
    <property type="match status" value="1"/>
</dbReference>
<accession>A0AAV2RR37</accession>
<dbReference type="Pfam" id="PF02535">
    <property type="entry name" value="Zip"/>
    <property type="match status" value="1"/>
</dbReference>
<feature type="transmembrane region" description="Helical" evidence="6">
    <location>
        <begin position="237"/>
        <end position="257"/>
    </location>
</feature>
<feature type="transmembrane region" description="Helical" evidence="6">
    <location>
        <begin position="12"/>
        <end position="34"/>
    </location>
</feature>
<evidence type="ECO:0000256" key="5">
    <source>
        <dbReference type="SAM" id="MobiDB-lite"/>
    </source>
</evidence>
<dbReference type="InterPro" id="IPR003689">
    <property type="entry name" value="ZIP"/>
</dbReference>